<keyword evidence="2" id="KW-1185">Reference proteome</keyword>
<evidence type="ECO:0000313" key="2">
    <source>
        <dbReference type="Proteomes" id="UP000681610"/>
    </source>
</evidence>
<protein>
    <submittedName>
        <fullName evidence="1">Uncharacterized protein</fullName>
    </submittedName>
</protein>
<dbReference type="Proteomes" id="UP000681610">
    <property type="component" value="Unassembled WGS sequence"/>
</dbReference>
<proteinExistence type="predicted"/>
<organism evidence="1 2">
    <name type="scientific">Capnocytophaga bilenii</name>
    <dbReference type="NCBI Taxonomy" id="2819369"/>
    <lineage>
        <taxon>Bacteria</taxon>
        <taxon>Pseudomonadati</taxon>
        <taxon>Bacteroidota</taxon>
        <taxon>Flavobacteriia</taxon>
        <taxon>Flavobacteriales</taxon>
        <taxon>Flavobacteriaceae</taxon>
        <taxon>Capnocytophaga</taxon>
    </lineage>
</organism>
<reference evidence="1 2" key="1">
    <citation type="submission" date="2021-03" db="EMBL/GenBank/DDBJ databases">
        <title>Isolation and description of Capnocytophaga bilenii sp. nov., a novel Capnocytophaga species, isolated from a gingivitis subject.</title>
        <authorList>
            <person name="Antezack A."/>
            <person name="Monnet-Corti V."/>
            <person name="La Scola B."/>
        </authorList>
    </citation>
    <scope>NUCLEOTIDE SEQUENCE [LARGE SCALE GENOMIC DNA]</scope>
    <source>
        <strain evidence="1 2">Marseille-Q4570</strain>
    </source>
</reference>
<evidence type="ECO:0000313" key="1">
    <source>
        <dbReference type="EMBL" id="MBO1884785.1"/>
    </source>
</evidence>
<sequence length="283" mass="33331">MKKLYFILLLSCFYAYSQKEELRFRMLYDKYTIEGENNIPQDSVAFPIFHQFVYEKGKEALSYDAYTDASSYNSCKLHLITKNNNATLFVDDSTLNLKFFDSKYKIEVNKKDVYFLEKQYYNFLKTKILEQKDISEILDFLDDCLGDYFLLEDLFLVSSKSKYRFNYKILKAVLVTQKQQADGFEKWLVFYIYDEKGIVSITKKAYKKGENYADISFFKERLSTNPNSFSFSITEANVKSMEETQKTISLDNSFEKTHLKSTNMGNNTVTFIEKSSTFEDVTF</sequence>
<comment type="caution">
    <text evidence="1">The sequence shown here is derived from an EMBL/GenBank/DDBJ whole genome shotgun (WGS) entry which is preliminary data.</text>
</comment>
<accession>A0ABS3PZS8</accession>
<name>A0ABS3PZS8_9FLAO</name>
<gene>
    <name evidence="1" type="ORF">J4N46_10280</name>
</gene>
<dbReference type="RefSeq" id="WP_208059210.1">
    <property type="nucleotide sequence ID" value="NZ_JAGDYP010000008.1"/>
</dbReference>
<dbReference type="EMBL" id="JAGDYP010000008">
    <property type="protein sequence ID" value="MBO1884785.1"/>
    <property type="molecule type" value="Genomic_DNA"/>
</dbReference>